<organism evidence="1 2">
    <name type="scientific">Promicromonospora sukumoe</name>
    <dbReference type="NCBI Taxonomy" id="88382"/>
    <lineage>
        <taxon>Bacteria</taxon>
        <taxon>Bacillati</taxon>
        <taxon>Actinomycetota</taxon>
        <taxon>Actinomycetes</taxon>
        <taxon>Micrococcales</taxon>
        <taxon>Promicromonosporaceae</taxon>
        <taxon>Promicromonospora</taxon>
    </lineage>
</organism>
<dbReference type="EMBL" id="JACGWV010000001">
    <property type="protein sequence ID" value="MBA8809166.1"/>
    <property type="molecule type" value="Genomic_DNA"/>
</dbReference>
<keyword evidence="2" id="KW-1185">Reference proteome</keyword>
<gene>
    <name evidence="1" type="ORF">FHX71_003108</name>
</gene>
<protein>
    <submittedName>
        <fullName evidence="1">Uncharacterized protein</fullName>
    </submittedName>
</protein>
<proteinExistence type="predicted"/>
<reference evidence="1 2" key="1">
    <citation type="submission" date="2020-07" db="EMBL/GenBank/DDBJ databases">
        <title>Sequencing the genomes of 1000 actinobacteria strains.</title>
        <authorList>
            <person name="Klenk H.-P."/>
        </authorList>
    </citation>
    <scope>NUCLEOTIDE SEQUENCE [LARGE SCALE GENOMIC DNA]</scope>
    <source>
        <strain evidence="1 2">DSM 44121</strain>
    </source>
</reference>
<evidence type="ECO:0000313" key="1">
    <source>
        <dbReference type="EMBL" id="MBA8809166.1"/>
    </source>
</evidence>
<name>A0A7W3JA91_9MICO</name>
<sequence>MNRAGVSREAFRVLAFATAMSPDLAAVGKNAACFVFSAARDRNAGSGVYAGRPIFRWII</sequence>
<evidence type="ECO:0000313" key="2">
    <source>
        <dbReference type="Proteomes" id="UP000540568"/>
    </source>
</evidence>
<comment type="caution">
    <text evidence="1">The sequence shown here is derived from an EMBL/GenBank/DDBJ whole genome shotgun (WGS) entry which is preliminary data.</text>
</comment>
<dbReference type="AlphaFoldDB" id="A0A7W3JA91"/>
<accession>A0A7W3JA91</accession>
<dbReference type="Proteomes" id="UP000540568">
    <property type="component" value="Unassembled WGS sequence"/>
</dbReference>